<name>A0A380CEE6_9STAP</name>
<dbReference type="RefSeq" id="WP_021459915.1">
    <property type="nucleotide sequence ID" value="NZ_BKAV01000007.1"/>
</dbReference>
<keyword evidence="1" id="KW-0812">Transmembrane</keyword>
<dbReference type="GO" id="GO:0003677">
    <property type="term" value="F:DNA binding"/>
    <property type="evidence" value="ECO:0007669"/>
    <property type="project" value="UniProtKB-KW"/>
</dbReference>
<dbReference type="NCBIfam" id="TIGR00426">
    <property type="entry name" value="competence protein ComEA helix-hairpin-helix repeat region"/>
    <property type="match status" value="1"/>
</dbReference>
<dbReference type="Gene3D" id="1.10.150.280">
    <property type="entry name" value="AF1531-like domain"/>
    <property type="match status" value="1"/>
</dbReference>
<proteinExistence type="predicted"/>
<evidence type="ECO:0000259" key="2">
    <source>
        <dbReference type="SMART" id="SM00278"/>
    </source>
</evidence>
<dbReference type="Pfam" id="PF12836">
    <property type="entry name" value="HHH_3"/>
    <property type="match status" value="1"/>
</dbReference>
<evidence type="ECO:0000313" key="5">
    <source>
        <dbReference type="Proteomes" id="UP000254956"/>
    </source>
</evidence>
<organism evidence="4 5">
    <name type="scientific">Staphylococcus arlettae</name>
    <dbReference type="NCBI Taxonomy" id="29378"/>
    <lineage>
        <taxon>Bacteria</taxon>
        <taxon>Bacillati</taxon>
        <taxon>Bacillota</taxon>
        <taxon>Bacilli</taxon>
        <taxon>Bacillales</taxon>
        <taxon>Staphylococcaceae</taxon>
        <taxon>Staphylococcus</taxon>
    </lineage>
</organism>
<evidence type="ECO:0000256" key="1">
    <source>
        <dbReference type="SAM" id="Phobius"/>
    </source>
</evidence>
<dbReference type="InterPro" id="IPR004509">
    <property type="entry name" value="Competence_ComEA_HhH"/>
</dbReference>
<gene>
    <name evidence="4" type="primary">comEA</name>
    <name evidence="4" type="ORF">NCTC12413_01341</name>
    <name evidence="3" type="ORF">SAR03_10530</name>
</gene>
<dbReference type="Proteomes" id="UP000321598">
    <property type="component" value="Unassembled WGS sequence"/>
</dbReference>
<dbReference type="GO" id="GO:0015628">
    <property type="term" value="P:protein secretion by the type II secretion system"/>
    <property type="evidence" value="ECO:0007669"/>
    <property type="project" value="TreeGrafter"/>
</dbReference>
<feature type="transmembrane region" description="Helical" evidence="1">
    <location>
        <begin position="12"/>
        <end position="34"/>
    </location>
</feature>
<feature type="domain" description="Helix-hairpin-helix DNA-binding motif class 1" evidence="2">
    <location>
        <begin position="160"/>
        <end position="179"/>
    </location>
</feature>
<dbReference type="Proteomes" id="UP000254956">
    <property type="component" value="Unassembled WGS sequence"/>
</dbReference>
<protein>
    <submittedName>
        <fullName evidence="4">DNA uptake protein and related DNA-binding protein</fullName>
    </submittedName>
</protein>
<keyword evidence="6" id="KW-1185">Reference proteome</keyword>
<dbReference type="EMBL" id="BKAV01000007">
    <property type="protein sequence ID" value="GEQ00016.1"/>
    <property type="molecule type" value="Genomic_DNA"/>
</dbReference>
<dbReference type="OrthoDB" id="9790239at2"/>
<dbReference type="PANTHER" id="PTHR21180">
    <property type="entry name" value="ENDONUCLEASE/EXONUCLEASE/PHOSPHATASE FAMILY DOMAIN-CONTAINING PROTEIN 1"/>
    <property type="match status" value="1"/>
</dbReference>
<dbReference type="GO" id="GO:0006281">
    <property type="term" value="P:DNA repair"/>
    <property type="evidence" value="ECO:0007669"/>
    <property type="project" value="InterPro"/>
</dbReference>
<evidence type="ECO:0000313" key="6">
    <source>
        <dbReference type="Proteomes" id="UP000321598"/>
    </source>
</evidence>
<sequence length="212" mass="23970">MLKRFEQLKLWIIDRIIYVVGAFLLCFFIGVLLVKVYSTPSQSKEVVHPSHINDKAKEVKSNSAVSNSKGNEFIYVDIKGSVEKPNVYKMRSSDRVKQLLEKAVPTTDADLNQINLAEKLIDQKLIIIPRKGEITTNIATQFKTDKSNQQQVNLNTATEEELKNVNGIGPAKAQAIIEYRTNNGPFESVEQLKEIRGIGDKTFERLQSEFTV</sequence>
<dbReference type="EMBL" id="UGZE01000001">
    <property type="protein sequence ID" value="SUJ18834.1"/>
    <property type="molecule type" value="Genomic_DNA"/>
</dbReference>
<dbReference type="PANTHER" id="PTHR21180:SF32">
    <property type="entry name" value="ENDONUCLEASE_EXONUCLEASE_PHOSPHATASE FAMILY DOMAIN-CONTAINING PROTEIN 1"/>
    <property type="match status" value="1"/>
</dbReference>
<dbReference type="SMART" id="SM00278">
    <property type="entry name" value="HhH1"/>
    <property type="match status" value="2"/>
</dbReference>
<reference evidence="4 5" key="1">
    <citation type="submission" date="2018-06" db="EMBL/GenBank/DDBJ databases">
        <authorList>
            <consortium name="Pathogen Informatics"/>
            <person name="Doyle S."/>
        </authorList>
    </citation>
    <scope>NUCLEOTIDE SEQUENCE [LARGE SCALE GENOMIC DNA]</scope>
    <source>
        <strain evidence="4 5">NCTC12413</strain>
    </source>
</reference>
<dbReference type="InterPro" id="IPR003583">
    <property type="entry name" value="Hlx-hairpin-Hlx_DNA-bd_motif"/>
</dbReference>
<dbReference type="GO" id="GO:0015627">
    <property type="term" value="C:type II protein secretion system complex"/>
    <property type="evidence" value="ECO:0007669"/>
    <property type="project" value="TreeGrafter"/>
</dbReference>
<accession>A0A380CEE6</accession>
<keyword evidence="1" id="KW-1133">Transmembrane helix</keyword>
<dbReference type="STRING" id="1212545.SARL_08849"/>
<keyword evidence="4" id="KW-0238">DNA-binding</keyword>
<keyword evidence="1" id="KW-0472">Membrane</keyword>
<evidence type="ECO:0000313" key="4">
    <source>
        <dbReference type="EMBL" id="SUJ18834.1"/>
    </source>
</evidence>
<feature type="domain" description="Helix-hairpin-helix DNA-binding motif class 1" evidence="2">
    <location>
        <begin position="190"/>
        <end position="209"/>
    </location>
</feature>
<dbReference type="SUPFAM" id="SSF47781">
    <property type="entry name" value="RuvA domain 2-like"/>
    <property type="match status" value="1"/>
</dbReference>
<reference evidence="3 6" key="2">
    <citation type="submission" date="2019-07" db="EMBL/GenBank/DDBJ databases">
        <title>Whole genome shotgun sequence of Staphylococcus arlettae NBRC 109765.</title>
        <authorList>
            <person name="Hosoyama A."/>
            <person name="Uohara A."/>
            <person name="Ohji S."/>
            <person name="Ichikawa N."/>
        </authorList>
    </citation>
    <scope>NUCLEOTIDE SEQUENCE [LARGE SCALE GENOMIC DNA]</scope>
    <source>
        <strain evidence="3 6">NBRC 109765</strain>
    </source>
</reference>
<dbReference type="InterPro" id="IPR010994">
    <property type="entry name" value="RuvA_2-like"/>
</dbReference>
<dbReference type="InterPro" id="IPR051675">
    <property type="entry name" value="Endo/Exo/Phosphatase_dom_1"/>
</dbReference>
<dbReference type="GeneID" id="97287617"/>
<evidence type="ECO:0000313" key="3">
    <source>
        <dbReference type="EMBL" id="GEQ00016.1"/>
    </source>
</evidence>
<dbReference type="AlphaFoldDB" id="A0A380CEE6"/>